<evidence type="ECO:0000256" key="8">
    <source>
        <dbReference type="SAM" id="SignalP"/>
    </source>
</evidence>
<keyword evidence="6" id="KW-0482">Metalloprotease</keyword>
<evidence type="ECO:0000256" key="7">
    <source>
        <dbReference type="PROSITE-ProRule" id="PRU01379"/>
    </source>
</evidence>
<evidence type="ECO:0000313" key="10">
    <source>
        <dbReference type="EMBL" id="AXV06128.1"/>
    </source>
</evidence>
<dbReference type="EMBL" id="CP031165">
    <property type="protein sequence ID" value="AXV06128.1"/>
    <property type="molecule type" value="Genomic_DNA"/>
</dbReference>
<feature type="chain" id="PRO_5016773491" evidence="8">
    <location>
        <begin position="25"/>
        <end position="771"/>
    </location>
</feature>
<dbReference type="Proteomes" id="UP000264006">
    <property type="component" value="Chromosome"/>
</dbReference>
<keyword evidence="4" id="KW-0378">Hydrolase</keyword>
<evidence type="ECO:0000256" key="1">
    <source>
        <dbReference type="ARBA" id="ARBA00001947"/>
    </source>
</evidence>
<reference evidence="10 11" key="1">
    <citation type="submission" date="2018-09" db="EMBL/GenBank/DDBJ databases">
        <title>Complete genome sequence of Euzebya sp. DY32-46 isolated from seawater of Pacific Ocean.</title>
        <authorList>
            <person name="Xu L."/>
            <person name="Wu Y.-H."/>
            <person name="Xu X.-W."/>
        </authorList>
    </citation>
    <scope>NUCLEOTIDE SEQUENCE [LARGE SCALE GENOMIC DNA]</scope>
    <source>
        <strain evidence="10 11">DY32-46</strain>
    </source>
</reference>
<dbReference type="PANTHER" id="PTHR11705:SF143">
    <property type="entry name" value="SLL0236 PROTEIN"/>
    <property type="match status" value="1"/>
</dbReference>
<dbReference type="Gene3D" id="3.40.630.10">
    <property type="entry name" value="Zn peptidases"/>
    <property type="match status" value="1"/>
</dbReference>
<dbReference type="Pfam" id="PF00246">
    <property type="entry name" value="Peptidase_M14"/>
    <property type="match status" value="1"/>
</dbReference>
<feature type="signal peptide" evidence="8">
    <location>
        <begin position="1"/>
        <end position="24"/>
    </location>
</feature>
<evidence type="ECO:0000256" key="4">
    <source>
        <dbReference type="ARBA" id="ARBA00022801"/>
    </source>
</evidence>
<dbReference type="SMART" id="SM00631">
    <property type="entry name" value="Zn_pept"/>
    <property type="match status" value="1"/>
</dbReference>
<evidence type="ECO:0000256" key="6">
    <source>
        <dbReference type="ARBA" id="ARBA00023049"/>
    </source>
</evidence>
<keyword evidence="11" id="KW-1185">Reference proteome</keyword>
<gene>
    <name evidence="10" type="ORF">DVS28_a1429</name>
</gene>
<evidence type="ECO:0000256" key="5">
    <source>
        <dbReference type="ARBA" id="ARBA00022833"/>
    </source>
</evidence>
<dbReference type="SUPFAM" id="SSF53187">
    <property type="entry name" value="Zn-dependent exopeptidases"/>
    <property type="match status" value="1"/>
</dbReference>
<comment type="similarity">
    <text evidence="2 7">Belongs to the peptidase M14 family.</text>
</comment>
<dbReference type="AlphaFoldDB" id="A0A346XV81"/>
<dbReference type="GO" id="GO:0006508">
    <property type="term" value="P:proteolysis"/>
    <property type="evidence" value="ECO:0007669"/>
    <property type="project" value="UniProtKB-KW"/>
</dbReference>
<proteinExistence type="inferred from homology"/>
<keyword evidence="8" id="KW-0732">Signal</keyword>
<accession>A0A346XV81</accession>
<dbReference type="GO" id="GO:0005615">
    <property type="term" value="C:extracellular space"/>
    <property type="evidence" value="ECO:0007669"/>
    <property type="project" value="TreeGrafter"/>
</dbReference>
<dbReference type="RefSeq" id="WP_164710053.1">
    <property type="nucleotide sequence ID" value="NZ_CP031165.1"/>
</dbReference>
<dbReference type="GO" id="GO:0004181">
    <property type="term" value="F:metallocarboxypeptidase activity"/>
    <property type="evidence" value="ECO:0007669"/>
    <property type="project" value="InterPro"/>
</dbReference>
<dbReference type="PANTHER" id="PTHR11705">
    <property type="entry name" value="PROTEASE FAMILY M14 CARBOXYPEPTIDASE A,B"/>
    <property type="match status" value="1"/>
</dbReference>
<keyword evidence="10" id="KW-0121">Carboxypeptidase</keyword>
<evidence type="ECO:0000256" key="3">
    <source>
        <dbReference type="ARBA" id="ARBA00022670"/>
    </source>
</evidence>
<dbReference type="Pfam" id="PF13290">
    <property type="entry name" value="CHB_HEX_C_1"/>
    <property type="match status" value="1"/>
</dbReference>
<sequence length="771" mass="83224">MNRTLLLTLLSALLVPVLALTALAATPDDGRNPAEATPDRQSRWFHVPGSDVMDDLNEAGFDVTHDVERVPDGFEVEIVVADTDLPVLALHDVHPIEEQDRFSWEREGLDARAAAADFPRRESVLGGAMVLDEVTVGRVDYFTTKGQGFLSVEAKSTLADASAALLLTWNGGVLPVGGAQVMTAFTDSGEYMYHRVLTTVEVEPTEVTVVSALGGTDTAPVTTWLEDEVDSPLERDGYQSGFVDGYRNPTELFDRIEALAAQHSDIAEIVELPNPTNGYQRHAQATIGTGSSAVVVSSVAWGHEGGNDVTVTITNDGTDPGTATVDGTDITVHASATTTAADVIEALNRDAGDVVAAHAYRTSGDGGTVTPTGPVTLTDNLSAPKDIERGPFTPRAIRIGAHRDGSKPGVLIIAQDHAREWVPPLVALEAVERLLANRDTDPTSADIIENVDIWVIPSNNPDGSHYSMFDYDLQRKNLTNHCPEERADPGYRDSWGVDLNRAYSVASVHDGFAGASLTCTSSTFAGYEELSEPEARNVVDLVEANDNIRFFMTIHSNGGQLFWQPGAYIADGRQTPTRPPLGDEAYYWQMAERILSQVKVFQDTVVRPDKVGGSSDVLYSSAGNVREELYVNHDVYAFGWEVGGAVWNTTTRTWSSGSFQPSWAQAEAEYMEYASGVTEMWAIAADYGRDNTPPTATLVEDGEGWTFALSEPAHVYYTTDGTTPTEDSTRWMAAGIRERGETLAFPDGTTVRWLAVDPAGNAATTQEATIG</sequence>
<dbReference type="InterPro" id="IPR059177">
    <property type="entry name" value="GH29D-like_dom"/>
</dbReference>
<feature type="active site" description="Proton donor/acceptor" evidence="7">
    <location>
        <position position="641"/>
    </location>
</feature>
<dbReference type="PROSITE" id="PS52035">
    <property type="entry name" value="PEPTIDASE_M14"/>
    <property type="match status" value="1"/>
</dbReference>
<evidence type="ECO:0000259" key="9">
    <source>
        <dbReference type="PROSITE" id="PS52035"/>
    </source>
</evidence>
<dbReference type="KEGG" id="euz:DVS28_a1429"/>
<keyword evidence="3" id="KW-0645">Protease</keyword>
<evidence type="ECO:0000256" key="2">
    <source>
        <dbReference type="ARBA" id="ARBA00005988"/>
    </source>
</evidence>
<dbReference type="InterPro" id="IPR000834">
    <property type="entry name" value="Peptidase_M14"/>
</dbReference>
<feature type="domain" description="Peptidase M14" evidence="9">
    <location>
        <begin position="332"/>
        <end position="677"/>
    </location>
</feature>
<comment type="cofactor">
    <cofactor evidence="1">
        <name>Zn(2+)</name>
        <dbReference type="ChEBI" id="CHEBI:29105"/>
    </cofactor>
</comment>
<protein>
    <submittedName>
        <fullName evidence="10">Carboxypeptidase A1</fullName>
    </submittedName>
</protein>
<name>A0A346XV81_9ACTN</name>
<organism evidence="10 11">
    <name type="scientific">Euzebya pacifica</name>
    <dbReference type="NCBI Taxonomy" id="1608957"/>
    <lineage>
        <taxon>Bacteria</taxon>
        <taxon>Bacillati</taxon>
        <taxon>Actinomycetota</taxon>
        <taxon>Nitriliruptoria</taxon>
        <taxon>Euzebyales</taxon>
    </lineage>
</organism>
<keyword evidence="5" id="KW-0862">Zinc</keyword>
<dbReference type="GO" id="GO:0008270">
    <property type="term" value="F:zinc ion binding"/>
    <property type="evidence" value="ECO:0007669"/>
    <property type="project" value="InterPro"/>
</dbReference>
<evidence type="ECO:0000313" key="11">
    <source>
        <dbReference type="Proteomes" id="UP000264006"/>
    </source>
</evidence>